<gene>
    <name evidence="2" type="ORF">OCBIM_22037285mg</name>
</gene>
<feature type="transmembrane region" description="Helical" evidence="1">
    <location>
        <begin position="28"/>
        <end position="52"/>
    </location>
</feature>
<protein>
    <submittedName>
        <fullName evidence="2">Uncharacterized protein</fullName>
    </submittedName>
</protein>
<accession>A0A0L8GAD3</accession>
<evidence type="ECO:0000256" key="1">
    <source>
        <dbReference type="SAM" id="Phobius"/>
    </source>
</evidence>
<proteinExistence type="predicted"/>
<keyword evidence="1" id="KW-0812">Transmembrane</keyword>
<reference evidence="2" key="1">
    <citation type="submission" date="2015-07" db="EMBL/GenBank/DDBJ databases">
        <title>MeaNS - Measles Nucleotide Surveillance Program.</title>
        <authorList>
            <person name="Tran T."/>
            <person name="Druce J."/>
        </authorList>
    </citation>
    <scope>NUCLEOTIDE SEQUENCE</scope>
    <source>
        <strain evidence="2">UCB-OBI-ISO-001</strain>
        <tissue evidence="2">Gonad</tissue>
    </source>
</reference>
<dbReference type="EMBL" id="KQ422989">
    <property type="protein sequence ID" value="KOF73809.1"/>
    <property type="molecule type" value="Genomic_DNA"/>
</dbReference>
<name>A0A0L8GAD3_OCTBM</name>
<keyword evidence="1" id="KW-1133">Transmembrane helix</keyword>
<organism evidence="2">
    <name type="scientific">Octopus bimaculoides</name>
    <name type="common">California two-spotted octopus</name>
    <dbReference type="NCBI Taxonomy" id="37653"/>
    <lineage>
        <taxon>Eukaryota</taxon>
        <taxon>Metazoa</taxon>
        <taxon>Spiralia</taxon>
        <taxon>Lophotrochozoa</taxon>
        <taxon>Mollusca</taxon>
        <taxon>Cephalopoda</taxon>
        <taxon>Coleoidea</taxon>
        <taxon>Octopodiformes</taxon>
        <taxon>Octopoda</taxon>
        <taxon>Incirrata</taxon>
        <taxon>Octopodidae</taxon>
        <taxon>Octopus</taxon>
    </lineage>
</organism>
<evidence type="ECO:0000313" key="2">
    <source>
        <dbReference type="EMBL" id="KOF73809.1"/>
    </source>
</evidence>
<sequence length="59" mass="7183">MFFGWYNFLLWVWLQSRPWRSPILWVKIVFPINAHCVAYLWVAIDVVVIWVFRVSATKI</sequence>
<keyword evidence="1" id="KW-0472">Membrane</keyword>
<dbReference type="AlphaFoldDB" id="A0A0L8GAD3"/>